<dbReference type="RefSeq" id="WP_032630347.1">
    <property type="nucleotide sequence ID" value="NZ_JPQU01000056.1"/>
</dbReference>
<keyword evidence="2" id="KW-0560">Oxidoreductase</keyword>
<dbReference type="Pfam" id="PF02627">
    <property type="entry name" value="CMD"/>
    <property type="match status" value="1"/>
</dbReference>
<gene>
    <name evidence="2" type="ORF">IV01_19300</name>
</gene>
<dbReference type="GO" id="GO:0051920">
    <property type="term" value="F:peroxiredoxin activity"/>
    <property type="evidence" value="ECO:0007669"/>
    <property type="project" value="InterPro"/>
</dbReference>
<evidence type="ECO:0000259" key="1">
    <source>
        <dbReference type="Pfam" id="PF02627"/>
    </source>
</evidence>
<dbReference type="PANTHER" id="PTHR34846">
    <property type="entry name" value="4-CARBOXYMUCONOLACTONE DECARBOXYLASE FAMILY PROTEIN (AFU_ORTHOLOGUE AFUA_6G11590)"/>
    <property type="match status" value="1"/>
</dbReference>
<dbReference type="InterPro" id="IPR003779">
    <property type="entry name" value="CMD-like"/>
</dbReference>
<dbReference type="OrthoDB" id="9801997at2"/>
<keyword evidence="2" id="KW-0575">Peroxidase</keyword>
<dbReference type="InterPro" id="IPR029032">
    <property type="entry name" value="AhpD-like"/>
</dbReference>
<reference evidence="2 3" key="1">
    <citation type="submission" date="2014-07" db="EMBL/GenBank/DDBJ databases">
        <title>Draft Genome Sequences of Environmental Pseudomonas syringae strains.</title>
        <authorList>
            <person name="Baltrus D.A."/>
            <person name="Berge O."/>
            <person name="Morris C."/>
        </authorList>
    </citation>
    <scope>NUCLEOTIDE SEQUENCE [LARGE SCALE GENOMIC DNA]</scope>
    <source>
        <strain evidence="2 3">GAW0119</strain>
    </source>
</reference>
<dbReference type="Gene3D" id="1.20.1290.10">
    <property type="entry name" value="AhpD-like"/>
    <property type="match status" value="1"/>
</dbReference>
<protein>
    <submittedName>
        <fullName evidence="2">Alkylhydroperoxidase</fullName>
    </submittedName>
</protein>
<name>A0A085VDJ0_PSESX</name>
<sequence length="147" mass="16455">MTTQRVNYAQVAPHTFKALLGLEKAMGESSLEKSLHELIKIRASQLNACAYCIDLHASDAIKLGETPRRIFALSAWHETPFFTDRERAALLWTETLTLLAEQGAPEAIYKEVAEQFNDRELADLTFAIATINAWNRFGVGFAMQPAQ</sequence>
<evidence type="ECO:0000313" key="2">
    <source>
        <dbReference type="EMBL" id="KFE53503.1"/>
    </source>
</evidence>
<accession>A0A085VDJ0</accession>
<keyword evidence="3" id="KW-1185">Reference proteome</keyword>
<dbReference type="NCBIfam" id="TIGR00778">
    <property type="entry name" value="ahpD_dom"/>
    <property type="match status" value="1"/>
</dbReference>
<dbReference type="EMBL" id="JPQU01000056">
    <property type="protein sequence ID" value="KFE53503.1"/>
    <property type="molecule type" value="Genomic_DNA"/>
</dbReference>
<feature type="domain" description="Carboxymuconolactone decarboxylase-like" evidence="1">
    <location>
        <begin position="13"/>
        <end position="94"/>
    </location>
</feature>
<dbReference type="AlphaFoldDB" id="A0A085VDJ0"/>
<dbReference type="Proteomes" id="UP000028631">
    <property type="component" value="Unassembled WGS sequence"/>
</dbReference>
<dbReference type="PATRIC" id="fig|317.175.peg.4023"/>
<dbReference type="SUPFAM" id="SSF69118">
    <property type="entry name" value="AhpD-like"/>
    <property type="match status" value="1"/>
</dbReference>
<proteinExistence type="predicted"/>
<comment type="caution">
    <text evidence="2">The sequence shown here is derived from an EMBL/GenBank/DDBJ whole genome shotgun (WGS) entry which is preliminary data.</text>
</comment>
<organism evidence="2 3">
    <name type="scientific">Pseudomonas syringae</name>
    <dbReference type="NCBI Taxonomy" id="317"/>
    <lineage>
        <taxon>Bacteria</taxon>
        <taxon>Pseudomonadati</taxon>
        <taxon>Pseudomonadota</taxon>
        <taxon>Gammaproteobacteria</taxon>
        <taxon>Pseudomonadales</taxon>
        <taxon>Pseudomonadaceae</taxon>
        <taxon>Pseudomonas</taxon>
    </lineage>
</organism>
<dbReference type="InterPro" id="IPR004675">
    <property type="entry name" value="AhpD_core"/>
</dbReference>
<evidence type="ECO:0000313" key="3">
    <source>
        <dbReference type="Proteomes" id="UP000028631"/>
    </source>
</evidence>
<dbReference type="PANTHER" id="PTHR34846:SF10">
    <property type="entry name" value="CYTOPLASMIC PROTEIN"/>
    <property type="match status" value="1"/>
</dbReference>